<proteinExistence type="predicted"/>
<evidence type="ECO:0000313" key="1">
    <source>
        <dbReference type="EMBL" id="KAK7277541.1"/>
    </source>
</evidence>
<reference evidence="1 2" key="1">
    <citation type="submission" date="2024-01" db="EMBL/GenBank/DDBJ databases">
        <title>The genomes of 5 underutilized Papilionoideae crops provide insights into root nodulation and disease resistance.</title>
        <authorList>
            <person name="Yuan L."/>
        </authorList>
    </citation>
    <scope>NUCLEOTIDE SEQUENCE [LARGE SCALE GENOMIC DNA]</scope>
    <source>
        <strain evidence="1">LY-2023</strain>
        <tissue evidence="1">Leaf</tissue>
    </source>
</reference>
<organism evidence="1 2">
    <name type="scientific">Clitoria ternatea</name>
    <name type="common">Butterfly pea</name>
    <dbReference type="NCBI Taxonomy" id="43366"/>
    <lineage>
        <taxon>Eukaryota</taxon>
        <taxon>Viridiplantae</taxon>
        <taxon>Streptophyta</taxon>
        <taxon>Embryophyta</taxon>
        <taxon>Tracheophyta</taxon>
        <taxon>Spermatophyta</taxon>
        <taxon>Magnoliopsida</taxon>
        <taxon>eudicotyledons</taxon>
        <taxon>Gunneridae</taxon>
        <taxon>Pentapetalae</taxon>
        <taxon>rosids</taxon>
        <taxon>fabids</taxon>
        <taxon>Fabales</taxon>
        <taxon>Fabaceae</taxon>
        <taxon>Papilionoideae</taxon>
        <taxon>50 kb inversion clade</taxon>
        <taxon>NPAAA clade</taxon>
        <taxon>indigoferoid/millettioid clade</taxon>
        <taxon>Phaseoleae</taxon>
        <taxon>Clitoria</taxon>
    </lineage>
</organism>
<name>A0AAN9IKV0_CLITE</name>
<accession>A0AAN9IKV0</accession>
<protein>
    <submittedName>
        <fullName evidence="1">Uncharacterized protein</fullName>
    </submittedName>
</protein>
<sequence>MMAFLARAIKNSALIHQLFQQKEKRKELEEAFTIKRRKIEHGTIGFGKRGLEHEEGPKAVESLERFDRVLEEFWEELIFSENFEGRLDIIPTAEDEDEDEDENVLTNQSGCLNSNVSNPTIGAGDLLYSLGAPGMPWRTERKRVVEFGEVARERELEVQLVGLEEVAGEIELEVQLGKGEEKEGERPTKGS</sequence>
<gene>
    <name evidence="1" type="ORF">RJT34_22556</name>
</gene>
<comment type="caution">
    <text evidence="1">The sequence shown here is derived from an EMBL/GenBank/DDBJ whole genome shotgun (WGS) entry which is preliminary data.</text>
</comment>
<evidence type="ECO:0000313" key="2">
    <source>
        <dbReference type="Proteomes" id="UP001359559"/>
    </source>
</evidence>
<dbReference type="AlphaFoldDB" id="A0AAN9IKV0"/>
<dbReference type="Proteomes" id="UP001359559">
    <property type="component" value="Unassembled WGS sequence"/>
</dbReference>
<keyword evidence="2" id="KW-1185">Reference proteome</keyword>
<dbReference type="EMBL" id="JAYKXN010000006">
    <property type="protein sequence ID" value="KAK7277541.1"/>
    <property type="molecule type" value="Genomic_DNA"/>
</dbReference>